<reference evidence="3 4" key="1">
    <citation type="submission" date="2024-06" db="EMBL/GenBank/DDBJ databases">
        <title>Genomic Encyclopedia of Type Strains, Phase IV (KMG-IV): sequencing the most valuable type-strain genomes for metagenomic binning, comparative biology and taxonomic classification.</title>
        <authorList>
            <person name="Goeker M."/>
        </authorList>
    </citation>
    <scope>NUCLEOTIDE SEQUENCE [LARGE SCALE GENOMIC DNA]</scope>
    <source>
        <strain evidence="3 4">DSM 29846</strain>
    </source>
</reference>
<dbReference type="RefSeq" id="WP_354416443.1">
    <property type="nucleotide sequence ID" value="NZ_JBEPLM010000009.1"/>
</dbReference>
<proteinExistence type="predicted"/>
<keyword evidence="1" id="KW-1277">Toxin-antitoxin system</keyword>
<evidence type="ECO:0000313" key="3">
    <source>
        <dbReference type="EMBL" id="MET3595120.1"/>
    </source>
</evidence>
<dbReference type="Pfam" id="PF05016">
    <property type="entry name" value="ParE_toxin"/>
    <property type="match status" value="1"/>
</dbReference>
<dbReference type="EMBL" id="JBEPLM010000009">
    <property type="protein sequence ID" value="MET3595120.1"/>
    <property type="molecule type" value="Genomic_DNA"/>
</dbReference>
<comment type="caution">
    <text evidence="3">The sequence shown here is derived from an EMBL/GenBank/DDBJ whole genome shotgun (WGS) entry which is preliminary data.</text>
</comment>
<name>A0ABV2HWX4_9HYPH</name>
<gene>
    <name evidence="3" type="ORF">ABID26_004532</name>
</gene>
<dbReference type="Gene3D" id="3.30.2310.20">
    <property type="entry name" value="RelE-like"/>
    <property type="match status" value="1"/>
</dbReference>
<protein>
    <submittedName>
        <fullName evidence="3">Plasmid stabilization system protein ParE</fullName>
    </submittedName>
</protein>
<evidence type="ECO:0000256" key="1">
    <source>
        <dbReference type="ARBA" id="ARBA00022649"/>
    </source>
</evidence>
<evidence type="ECO:0000256" key="2">
    <source>
        <dbReference type="SAM" id="MobiDB-lite"/>
    </source>
</evidence>
<dbReference type="InterPro" id="IPR007712">
    <property type="entry name" value="RelE/ParE_toxin"/>
</dbReference>
<keyword evidence="4" id="KW-1185">Reference proteome</keyword>
<dbReference type="InterPro" id="IPR035093">
    <property type="entry name" value="RelE/ParE_toxin_dom_sf"/>
</dbReference>
<evidence type="ECO:0000313" key="4">
    <source>
        <dbReference type="Proteomes" id="UP001549036"/>
    </source>
</evidence>
<dbReference type="Proteomes" id="UP001549036">
    <property type="component" value="Unassembled WGS sequence"/>
</dbReference>
<organism evidence="3 4">
    <name type="scientific">Mesorhizobium shonense</name>
    <dbReference type="NCBI Taxonomy" id="1209948"/>
    <lineage>
        <taxon>Bacteria</taxon>
        <taxon>Pseudomonadati</taxon>
        <taxon>Pseudomonadota</taxon>
        <taxon>Alphaproteobacteria</taxon>
        <taxon>Hyphomicrobiales</taxon>
        <taxon>Phyllobacteriaceae</taxon>
        <taxon>Mesorhizobium</taxon>
    </lineage>
</organism>
<accession>A0ABV2HWX4</accession>
<feature type="region of interest" description="Disordered" evidence="2">
    <location>
        <begin position="92"/>
        <end position="114"/>
    </location>
</feature>
<sequence>MPERIAGMARQAEKRFLEGIAYIAERNPSAAEKIVRNMRELRERLVDFPNIGVRGEIPGTRRVVLRPFVLTVRKGMNGVEIAAVRHAKQRDAYAPSELLDEESVEEKLPSGSTP</sequence>